<dbReference type="RefSeq" id="WP_110999947.1">
    <property type="nucleotide sequence ID" value="NZ_QKTW01000022.1"/>
</dbReference>
<name>A0A2W2BUS7_9BACT</name>
<sequence length="494" mass="56260">MEPTKTSVISKYFADTISLINPILIRHKWTITSDIPVLNKKEALISRTANELRFSFLLLASNGDAQKVSSIPNENKKPYQITSPKGQTFTVTEGNSFFGFVQANQNPDFKVTGSISQLYSDPVADLNNKFHRLLIPVPDVHFSFVDFEHRNFKSDINAGNSELIEVNFKDLHFHLISIKINKKKFWGVDSLQQMEHRKFLLAANTILQAYGFLKGDLHLNEGFTICSDNIEFQGSLNLHYTALSESLLTGYGMITYNPVSALMAYAENSGVSAKDEMEKGGWNKMLAKFSLEHFSKLCDLFYEHEGLSRASVVILQANVSRPEVKAAAYCVAFESICHVIEELFAKKCPPVIEKKMFNKSVKPAIDEVLNKLKLDGVIDEKQFKVLNNKLNDWNRPTNTDTLTAPFKLLNYKLSEEEKKCISNRNNFLHGRMPVDHRKNEKAFLELHYISIMLHRLLYILILKVIGYKGYIKNYPKIHEDITGVKQKDGVLLLI</sequence>
<keyword evidence="2" id="KW-1185">Reference proteome</keyword>
<evidence type="ECO:0008006" key="3">
    <source>
        <dbReference type="Google" id="ProtNLM"/>
    </source>
</evidence>
<dbReference type="AlphaFoldDB" id="A0A2W2BUS7"/>
<comment type="caution">
    <text evidence="1">The sequence shown here is derived from an EMBL/GenBank/DDBJ whole genome shotgun (WGS) entry which is preliminary data.</text>
</comment>
<proteinExistence type="predicted"/>
<accession>A0A2W2BUS7</accession>
<organism evidence="1 2">
    <name type="scientific">Taibaiella soli</name>
    <dbReference type="NCBI Taxonomy" id="1649169"/>
    <lineage>
        <taxon>Bacteria</taxon>
        <taxon>Pseudomonadati</taxon>
        <taxon>Bacteroidota</taxon>
        <taxon>Chitinophagia</taxon>
        <taxon>Chitinophagales</taxon>
        <taxon>Chitinophagaceae</taxon>
        <taxon>Taibaiella</taxon>
    </lineage>
</organism>
<gene>
    <name evidence="1" type="ORF">DN068_15985</name>
</gene>
<evidence type="ECO:0000313" key="1">
    <source>
        <dbReference type="EMBL" id="PZF71573.1"/>
    </source>
</evidence>
<reference evidence="1 2" key="1">
    <citation type="submission" date="2018-06" db="EMBL/GenBank/DDBJ databases">
        <title>Mucibacter soli gen. nov., sp. nov., a new member of the family Chitinophagaceae producing mucin.</title>
        <authorList>
            <person name="Kim M.-K."/>
            <person name="Park S."/>
            <person name="Kim T.-S."/>
            <person name="Joung Y."/>
            <person name="Han J.-H."/>
            <person name="Kim S.B."/>
        </authorList>
    </citation>
    <scope>NUCLEOTIDE SEQUENCE [LARGE SCALE GENOMIC DNA]</scope>
    <source>
        <strain evidence="1 2">R1-15</strain>
    </source>
</reference>
<dbReference type="Proteomes" id="UP000248745">
    <property type="component" value="Unassembled WGS sequence"/>
</dbReference>
<evidence type="ECO:0000313" key="2">
    <source>
        <dbReference type="Proteomes" id="UP000248745"/>
    </source>
</evidence>
<protein>
    <recommendedName>
        <fullName evidence="3">ApeA N-terminal domain-containing protein</fullName>
    </recommendedName>
</protein>
<dbReference type="OrthoDB" id="662887at2"/>
<dbReference type="EMBL" id="QKTW01000022">
    <property type="protein sequence ID" value="PZF71573.1"/>
    <property type="molecule type" value="Genomic_DNA"/>
</dbReference>